<dbReference type="GO" id="GO:0016052">
    <property type="term" value="P:carbohydrate catabolic process"/>
    <property type="evidence" value="ECO:0007669"/>
    <property type="project" value="TreeGrafter"/>
</dbReference>
<dbReference type="EMBL" id="UFYW01000001">
    <property type="protein sequence ID" value="STD82797.1"/>
    <property type="molecule type" value="Genomic_DNA"/>
</dbReference>
<proteinExistence type="inferred from homology"/>
<dbReference type="GO" id="GO:0008706">
    <property type="term" value="F:6-phospho-beta-glucosidase activity"/>
    <property type="evidence" value="ECO:0007669"/>
    <property type="project" value="UniProtKB-EC"/>
</dbReference>
<keyword evidence="7" id="KW-1185">Reference proteome</keyword>
<protein>
    <submittedName>
        <fullName evidence="6">6-phospho-beta-glucosidase</fullName>
        <ecNumber evidence="6">3.2.1.86</ecNumber>
    </submittedName>
    <submittedName>
        <fullName evidence="5">Family 1 glycosylhydrolase</fullName>
    </submittedName>
</protein>
<dbReference type="EMBL" id="JARPZN010000002">
    <property type="protein sequence ID" value="MDT2689443.1"/>
    <property type="molecule type" value="Genomic_DNA"/>
</dbReference>
<dbReference type="PANTHER" id="PTHR10353">
    <property type="entry name" value="GLYCOSYL HYDROLASE"/>
    <property type="match status" value="1"/>
</dbReference>
<reference evidence="6 7" key="1">
    <citation type="submission" date="2018-06" db="EMBL/GenBank/DDBJ databases">
        <authorList>
            <consortium name="Pathogen Informatics"/>
            <person name="Doyle S."/>
        </authorList>
    </citation>
    <scope>NUCLEOTIDE SEQUENCE [LARGE SCALE GENOMIC DNA]</scope>
    <source>
        <strain evidence="6 7">NCTC12360</strain>
    </source>
</reference>
<evidence type="ECO:0000256" key="3">
    <source>
        <dbReference type="ARBA" id="ARBA00023295"/>
    </source>
</evidence>
<dbReference type="Proteomes" id="UP000254807">
    <property type="component" value="Unassembled WGS sequence"/>
</dbReference>
<gene>
    <name evidence="6" type="primary">bglA_2</name>
    <name evidence="6" type="ORF">NCTC12360_01233</name>
    <name evidence="5" type="ORF">P7E30_04350</name>
</gene>
<dbReference type="OrthoDB" id="9765195at2"/>
<dbReference type="Gene3D" id="3.20.20.80">
    <property type="entry name" value="Glycosidases"/>
    <property type="match status" value="1"/>
</dbReference>
<comment type="similarity">
    <text evidence="1 4">Belongs to the glycosyl hydrolase 1 family.</text>
</comment>
<name>A0A376GW62_ENTGA</name>
<dbReference type="RefSeq" id="WP_060814575.1">
    <property type="nucleotide sequence ID" value="NZ_JARPZN010000002.1"/>
</dbReference>
<evidence type="ECO:0000256" key="1">
    <source>
        <dbReference type="ARBA" id="ARBA00010838"/>
    </source>
</evidence>
<evidence type="ECO:0000313" key="7">
    <source>
        <dbReference type="Proteomes" id="UP000254807"/>
    </source>
</evidence>
<dbReference type="Proteomes" id="UP001183682">
    <property type="component" value="Unassembled WGS sequence"/>
</dbReference>
<dbReference type="InterPro" id="IPR017853">
    <property type="entry name" value="GH"/>
</dbReference>
<evidence type="ECO:0000256" key="2">
    <source>
        <dbReference type="ARBA" id="ARBA00022801"/>
    </source>
</evidence>
<dbReference type="PANTHER" id="PTHR10353:SF122">
    <property type="entry name" value="6-PHOSPHO-BETA-GLUCOSIDASE ASCB-RELATED"/>
    <property type="match status" value="1"/>
</dbReference>
<accession>A0A376GW62</accession>
<sequence length="481" mass="55283">MKLRNDFLWGGSIAAHQCEGAWQEDGKGPAIMDYVTVGSYEQPREIDKELLANKVYPSHTGIDFYHRYQEDIALFAEMGFKALRISIDWSRIYPKGDEAEPNQAGIDFYQRVVDTLLKHGIEPIITLYHFEMPIHLVTEYGSWTNRKVVDFYLRFCRTMFEAFKGKVRYWATFNEMNHIDPQSEASDIFTYIIAGLKYSEIDAKAQTLAMIGYNMTLASCAAVKMGHEIDENFQIGCVFGIEPVYPANCDPVNVLNAYKQMDRDFYQIDAMCNGLFPQYKLEEYADQGIKIVISESDKKVFAEGKLDFIGMNYYASSVAEYEGASEGKSALFGGLQNPYLESSKWGWTIDPIGMRYLLNYTYRKYGLPIMITENGLGAVDEIAEDGHIHDAYRIDYLHRHVEQLLLSVEEDQVDCIGYLTWAPIDLVSATTGEMKKRYGFIYVDKQDDGTGSYMRKKKDSFEWYRQVINSNGESIKRENRE</sequence>
<reference evidence="5" key="2">
    <citation type="submission" date="2023-03" db="EMBL/GenBank/DDBJ databases">
        <authorList>
            <person name="Shen W."/>
            <person name="Cai J."/>
        </authorList>
    </citation>
    <scope>NUCLEOTIDE SEQUENCE</scope>
    <source>
        <strain evidence="5">K69-2</strain>
    </source>
</reference>
<keyword evidence="3 6" id="KW-0326">Glycosidase</keyword>
<dbReference type="SUPFAM" id="SSF51445">
    <property type="entry name" value="(Trans)glycosidases"/>
    <property type="match status" value="1"/>
</dbReference>
<organism evidence="6 7">
    <name type="scientific">Enterococcus gallinarum</name>
    <dbReference type="NCBI Taxonomy" id="1353"/>
    <lineage>
        <taxon>Bacteria</taxon>
        <taxon>Bacillati</taxon>
        <taxon>Bacillota</taxon>
        <taxon>Bacilli</taxon>
        <taxon>Lactobacillales</taxon>
        <taxon>Enterococcaceae</taxon>
        <taxon>Enterococcus</taxon>
    </lineage>
</organism>
<dbReference type="AlphaFoldDB" id="A0A376GW62"/>
<dbReference type="FunFam" id="3.20.20.80:FF:000004">
    <property type="entry name" value="Beta-glucosidase 6-phospho-beta-glucosidase"/>
    <property type="match status" value="1"/>
</dbReference>
<keyword evidence="2 6" id="KW-0378">Hydrolase</keyword>
<dbReference type="EC" id="3.2.1.86" evidence="6"/>
<dbReference type="InterPro" id="IPR033132">
    <property type="entry name" value="GH_1_N_CS"/>
</dbReference>
<evidence type="ECO:0000313" key="6">
    <source>
        <dbReference type="EMBL" id="STD82797.1"/>
    </source>
</evidence>
<dbReference type="PRINTS" id="PR00131">
    <property type="entry name" value="GLHYDRLASE1"/>
</dbReference>
<dbReference type="GO" id="GO:0005829">
    <property type="term" value="C:cytosol"/>
    <property type="evidence" value="ECO:0007669"/>
    <property type="project" value="TreeGrafter"/>
</dbReference>
<dbReference type="Pfam" id="PF00232">
    <property type="entry name" value="Glyco_hydro_1"/>
    <property type="match status" value="1"/>
</dbReference>
<evidence type="ECO:0000313" key="5">
    <source>
        <dbReference type="EMBL" id="MDT2689443.1"/>
    </source>
</evidence>
<evidence type="ECO:0000256" key="4">
    <source>
        <dbReference type="RuleBase" id="RU003690"/>
    </source>
</evidence>
<dbReference type="PROSITE" id="PS00653">
    <property type="entry name" value="GLYCOSYL_HYDROL_F1_2"/>
    <property type="match status" value="1"/>
</dbReference>
<dbReference type="InterPro" id="IPR001360">
    <property type="entry name" value="Glyco_hydro_1"/>
</dbReference>